<dbReference type="PANTHER" id="PTHR28124">
    <property type="entry name" value="DNA REPLICATION REGULATOR SLD2"/>
    <property type="match status" value="1"/>
</dbReference>
<comment type="function">
    <text evidence="9 10">Has a role in the initiation of DNA replication. Required at S-phase checkpoint.</text>
</comment>
<dbReference type="FunFam" id="1.25.40.990:FF:000001">
    <property type="entry name" value="26S proteasome non-ATPase regulatory subunit"/>
    <property type="match status" value="1"/>
</dbReference>
<evidence type="ECO:0000259" key="12">
    <source>
        <dbReference type="PROSITE" id="PS50250"/>
    </source>
</evidence>
<dbReference type="STRING" id="1448308.A0A2T2NFP3"/>
<dbReference type="OrthoDB" id="8775810at2759"/>
<keyword evidence="5 10" id="KW-0235">DNA replication</keyword>
<evidence type="ECO:0000313" key="13">
    <source>
        <dbReference type="EMBL" id="PSN64255.1"/>
    </source>
</evidence>
<evidence type="ECO:0000256" key="1">
    <source>
        <dbReference type="ARBA" id="ARBA00004123"/>
    </source>
</evidence>
<accession>A0A2T2NFP3</accession>
<feature type="compositionally biased region" description="Pro residues" evidence="11">
    <location>
        <begin position="505"/>
        <end position="514"/>
    </location>
</feature>
<dbReference type="InterPro" id="IPR040203">
    <property type="entry name" value="Sld2"/>
</dbReference>
<feature type="region of interest" description="Disordered" evidence="11">
    <location>
        <begin position="25"/>
        <end position="145"/>
    </location>
</feature>
<comment type="similarity">
    <text evidence="3">Belongs to the proteasome subunit S14 family.</text>
</comment>
<feature type="compositionally biased region" description="Basic and acidic residues" evidence="11">
    <location>
        <begin position="25"/>
        <end position="40"/>
    </location>
</feature>
<feature type="compositionally biased region" description="Basic residues" evidence="11">
    <location>
        <begin position="356"/>
        <end position="371"/>
    </location>
</feature>
<evidence type="ECO:0000256" key="10">
    <source>
        <dbReference type="RuleBase" id="RU367067"/>
    </source>
</evidence>
<evidence type="ECO:0000256" key="7">
    <source>
        <dbReference type="ARBA" id="ARBA00023242"/>
    </source>
</evidence>
<feature type="compositionally biased region" description="Basic and acidic residues" evidence="11">
    <location>
        <begin position="403"/>
        <end position="412"/>
    </location>
</feature>
<comment type="subcellular location">
    <subcellularLocation>
        <location evidence="1 10">Nucleus</location>
    </subcellularLocation>
</comment>
<keyword evidence="7 10" id="KW-0539">Nucleus</keyword>
<dbReference type="CDD" id="cd22289">
    <property type="entry name" value="RecQL4_SLD2_NTD"/>
    <property type="match status" value="1"/>
</dbReference>
<name>A0A2T2NFP3_CORCC</name>
<dbReference type="InterPro" id="IPR000717">
    <property type="entry name" value="PCI_dom"/>
</dbReference>
<dbReference type="InterPro" id="IPR033464">
    <property type="entry name" value="CSN8_PSD8_EIF3K"/>
</dbReference>
<keyword evidence="14" id="KW-1185">Reference proteome</keyword>
<keyword evidence="6" id="KW-0647">Proteasome</keyword>
<dbReference type="PROSITE" id="PS50250">
    <property type="entry name" value="PCI"/>
    <property type="match status" value="1"/>
</dbReference>
<dbReference type="Pfam" id="PF11719">
    <property type="entry name" value="Drc1-Sld2"/>
    <property type="match status" value="1"/>
</dbReference>
<dbReference type="Pfam" id="PF10075">
    <property type="entry name" value="CSN8_PSD8_EIF3K"/>
    <property type="match status" value="1"/>
</dbReference>
<gene>
    <name evidence="13" type="ORF">BS50DRAFT_611641</name>
</gene>
<dbReference type="GO" id="GO:0006270">
    <property type="term" value="P:DNA replication initiation"/>
    <property type="evidence" value="ECO:0007669"/>
    <property type="project" value="UniProtKB-UniRule"/>
</dbReference>
<comment type="similarity">
    <text evidence="2 10">Belongs to the SLD2 family.</text>
</comment>
<sequence>MDTSDIEQQCNQLRNHLKAWEKKFASEHDGRKAGRDDIKADAAISQKYKDYNRLRSTLSRKTAPQTPKRTSSRRSITDIDCTPEYEHVAEALVPDIDGTPKSHNRVQSLTPLKRKRGVEAAPDRVDSATEPPSPEGPAFIGPTPQRDGKVLGLFDILPAQTPSRSRTALVDIAPNSLQTPGRKTLKPESETSITPRARGEKTPQSVGKRFLLDKFVTPKKIKLGEAGTPSSISKEFETPAFLRRHNALDAIEEDDEPTPRPAPWKRITAGRSLSAMIRSMKKQEDDRLDEEADIMRELEMEAEGLPLPKKQKTSELLVGDSQVTMPLGPDGPPDTDDENDDRRQDDVPGQNDNSKRIWKKRGQKRQTRRVIMRPNLSKPKPLPVQPLAEDSEEDQDAVPESQTHPDHASDRDLSEDDFSEYASDVSHSAKKQTGRAAMPKEISTSSEVTSKDKVGRVTQIARKVKATAHANYRRLKIKSKGGNGGKSRFECPSALKHRASRTRTSPPPKLPPPTTSTTAITTTPLPAPKTSASSNSLHDTSRSAANMTERELQDVLKQLHQTLQSHKYQQSAQLLSRAKVALLNLKALIPTKDTPRKYLGVARETLELGAIISIRLKDPESFTRYFQQLQPFYSLPENILSKEGGNSSKITGLYLLLLLSDGDYAGFHTLLETLEVAAAQTGKGLEEDAFIQYPIRLERALMEGSYDRVWGETKSERVPSEEFGMFSEVLIGTIRKEIASCSEKAYPSIPISDAKSLLFLDSEGSVVSFAKESGWVVKDGRIYFPQQDDEFQSKDILVTSDQVIENTLGYARELETIV</sequence>
<reference evidence="13 14" key="1">
    <citation type="journal article" date="2018" name="Front. Microbiol.">
        <title>Genome-Wide Analysis of Corynespora cassiicola Leaf Fall Disease Putative Effectors.</title>
        <authorList>
            <person name="Lopez D."/>
            <person name="Ribeiro S."/>
            <person name="Label P."/>
            <person name="Fumanal B."/>
            <person name="Venisse J.S."/>
            <person name="Kohler A."/>
            <person name="de Oliveira R.R."/>
            <person name="Labutti K."/>
            <person name="Lipzen A."/>
            <person name="Lail K."/>
            <person name="Bauer D."/>
            <person name="Ohm R.A."/>
            <person name="Barry K.W."/>
            <person name="Spatafora J."/>
            <person name="Grigoriev I.V."/>
            <person name="Martin F.M."/>
            <person name="Pujade-Renaud V."/>
        </authorList>
    </citation>
    <scope>NUCLEOTIDE SEQUENCE [LARGE SCALE GENOMIC DNA]</scope>
    <source>
        <strain evidence="13 14">Philippines</strain>
    </source>
</reference>
<dbReference type="GO" id="GO:0003688">
    <property type="term" value="F:DNA replication origin binding"/>
    <property type="evidence" value="ECO:0007669"/>
    <property type="project" value="TreeGrafter"/>
</dbReference>
<dbReference type="GO" id="GO:0003697">
    <property type="term" value="F:single-stranded DNA binding"/>
    <property type="evidence" value="ECO:0007669"/>
    <property type="project" value="TreeGrafter"/>
</dbReference>
<dbReference type="GO" id="GO:1902977">
    <property type="term" value="P:mitotic DNA replication preinitiation complex assembly"/>
    <property type="evidence" value="ECO:0007669"/>
    <property type="project" value="TreeGrafter"/>
</dbReference>
<evidence type="ECO:0000256" key="2">
    <source>
        <dbReference type="ARBA" id="ARBA00007276"/>
    </source>
</evidence>
<dbReference type="GO" id="GO:0031261">
    <property type="term" value="C:DNA replication preinitiation complex"/>
    <property type="evidence" value="ECO:0007669"/>
    <property type="project" value="TreeGrafter"/>
</dbReference>
<evidence type="ECO:0000256" key="8">
    <source>
        <dbReference type="ARBA" id="ARBA00023306"/>
    </source>
</evidence>
<dbReference type="FunFam" id="1.10.10.1460:FF:000001">
    <property type="entry name" value="DNA replication regulator Sld2"/>
    <property type="match status" value="1"/>
</dbReference>
<feature type="compositionally biased region" description="Basic and acidic residues" evidence="11">
    <location>
        <begin position="117"/>
        <end position="127"/>
    </location>
</feature>
<feature type="domain" description="PCI" evidence="12">
    <location>
        <begin position="621"/>
        <end position="800"/>
    </location>
</feature>
<evidence type="ECO:0000256" key="3">
    <source>
        <dbReference type="ARBA" id="ARBA00009627"/>
    </source>
</evidence>
<organism evidence="13 14">
    <name type="scientific">Corynespora cassiicola Philippines</name>
    <dbReference type="NCBI Taxonomy" id="1448308"/>
    <lineage>
        <taxon>Eukaryota</taxon>
        <taxon>Fungi</taxon>
        <taxon>Dikarya</taxon>
        <taxon>Ascomycota</taxon>
        <taxon>Pezizomycotina</taxon>
        <taxon>Dothideomycetes</taxon>
        <taxon>Pleosporomycetidae</taxon>
        <taxon>Pleosporales</taxon>
        <taxon>Corynesporascaceae</taxon>
        <taxon>Corynespora</taxon>
    </lineage>
</organism>
<evidence type="ECO:0000256" key="6">
    <source>
        <dbReference type="ARBA" id="ARBA00022942"/>
    </source>
</evidence>
<dbReference type="InterPro" id="IPR021110">
    <property type="entry name" value="DNA_rep_checkpnt_protein"/>
</dbReference>
<evidence type="ECO:0000256" key="9">
    <source>
        <dbReference type="ARBA" id="ARBA00025253"/>
    </source>
</evidence>
<feature type="compositionally biased region" description="Polar residues" evidence="11">
    <location>
        <begin position="531"/>
        <end position="542"/>
    </location>
</feature>
<dbReference type="PANTHER" id="PTHR28124:SF1">
    <property type="entry name" value="DNA REPLICATION REGULATOR SLD2"/>
    <property type="match status" value="1"/>
</dbReference>
<evidence type="ECO:0000313" key="14">
    <source>
        <dbReference type="Proteomes" id="UP000240883"/>
    </source>
</evidence>
<feature type="region of interest" description="Disordered" evidence="11">
    <location>
        <begin position="472"/>
        <end position="542"/>
    </location>
</feature>
<evidence type="ECO:0000256" key="4">
    <source>
        <dbReference type="ARBA" id="ARBA00018363"/>
    </source>
</evidence>
<dbReference type="Gene3D" id="1.25.40.990">
    <property type="match status" value="1"/>
</dbReference>
<evidence type="ECO:0000256" key="11">
    <source>
        <dbReference type="SAM" id="MobiDB-lite"/>
    </source>
</evidence>
<feature type="compositionally biased region" description="Low complexity" evidence="11">
    <location>
        <begin position="515"/>
        <end position="530"/>
    </location>
</feature>
<feature type="region of interest" description="Disordered" evidence="11">
    <location>
        <begin position="300"/>
        <end position="452"/>
    </location>
</feature>
<feature type="compositionally biased region" description="Polar residues" evidence="11">
    <location>
        <begin position="54"/>
        <end position="69"/>
    </location>
</feature>
<dbReference type="AlphaFoldDB" id="A0A2T2NFP3"/>
<keyword evidence="8 10" id="KW-0131">Cell cycle</keyword>
<dbReference type="Proteomes" id="UP000240883">
    <property type="component" value="Unassembled WGS sequence"/>
</dbReference>
<dbReference type="EMBL" id="KZ678138">
    <property type="protein sequence ID" value="PSN64255.1"/>
    <property type="molecule type" value="Genomic_DNA"/>
</dbReference>
<proteinExistence type="inferred from homology"/>
<protein>
    <recommendedName>
        <fullName evidence="4 10">DNA replication regulator SLD2</fullName>
    </recommendedName>
</protein>
<feature type="region of interest" description="Disordered" evidence="11">
    <location>
        <begin position="177"/>
        <end position="204"/>
    </location>
</feature>
<dbReference type="GO" id="GO:0000727">
    <property type="term" value="P:double-strand break repair via break-induced replication"/>
    <property type="evidence" value="ECO:0007669"/>
    <property type="project" value="TreeGrafter"/>
</dbReference>
<evidence type="ECO:0000256" key="5">
    <source>
        <dbReference type="ARBA" id="ARBA00022705"/>
    </source>
</evidence>
<dbReference type="GO" id="GO:0008541">
    <property type="term" value="C:proteasome regulatory particle, lid subcomplex"/>
    <property type="evidence" value="ECO:0007669"/>
    <property type="project" value="UniProtKB-ARBA"/>
</dbReference>
<dbReference type="Gene3D" id="1.10.10.1460">
    <property type="match status" value="1"/>
</dbReference>